<organism evidence="1 2">
    <name type="scientific">Streptococcus sanguinis</name>
    <dbReference type="NCBI Taxonomy" id="1305"/>
    <lineage>
        <taxon>Bacteria</taxon>
        <taxon>Bacillati</taxon>
        <taxon>Bacillota</taxon>
        <taxon>Bacilli</taxon>
        <taxon>Lactobacillales</taxon>
        <taxon>Streptococcaceae</taxon>
        <taxon>Streptococcus</taxon>
    </lineage>
</organism>
<gene>
    <name evidence="1" type="ORF">FDP16_10475</name>
</gene>
<evidence type="ECO:0000313" key="2">
    <source>
        <dbReference type="Proteomes" id="UP000509535"/>
    </source>
</evidence>
<dbReference type="Gene3D" id="3.40.1000.10">
    <property type="entry name" value="Mog1/PsbP, alpha/beta/alpha sandwich"/>
    <property type="match status" value="1"/>
</dbReference>
<dbReference type="Proteomes" id="UP000509535">
    <property type="component" value="Chromosome"/>
</dbReference>
<sequence length="165" mass="18699">MQKEYIDMTLREFPSEAFPAFPNIQVDAGVEWDNWNLPGSVLSLKKVKKGSFTSNVLINVRTVSLDYGFDAYKAEIQGYAKNLANIKFISEGLHDVNGYQWEVVEYAYIDEDSGPLAQFLAATFIEKEAVKIMVSFTGTVGIKDQTHNPDYIEIQNIFRSVKIDE</sequence>
<accession>A0A7H8V3S2</accession>
<dbReference type="AlphaFoldDB" id="A0A7H8V3S2"/>
<proteinExistence type="predicted"/>
<protein>
    <recommendedName>
        <fullName evidence="3">DUF1795 domain-containing protein</fullName>
    </recommendedName>
</protein>
<dbReference type="EMBL" id="CP040798">
    <property type="protein sequence ID" value="QLB50858.1"/>
    <property type="molecule type" value="Genomic_DNA"/>
</dbReference>
<name>A0A7H8V3S2_STRSA</name>
<evidence type="ECO:0000313" key="1">
    <source>
        <dbReference type="EMBL" id="QLB50858.1"/>
    </source>
</evidence>
<evidence type="ECO:0008006" key="3">
    <source>
        <dbReference type="Google" id="ProtNLM"/>
    </source>
</evidence>
<reference evidence="1 2" key="1">
    <citation type="submission" date="2019-06" db="EMBL/GenBank/DDBJ databases">
        <title>The organization of the Streptococcus sanguinis genomes.</title>
        <authorList>
            <person name="Wang H.Y."/>
            <person name="Chen Y.Y.M."/>
            <person name="Wu C.H."/>
        </authorList>
    </citation>
    <scope>NUCLEOTIDE SEQUENCE [LARGE SCALE GENOMIC DNA]</scope>
    <source>
        <strain evidence="1 2">CGMH058</strain>
    </source>
</reference>